<dbReference type="PANTHER" id="PTHR37423:SF2">
    <property type="entry name" value="MEMBRANE-BOUND LYTIC MUREIN TRANSGLYCOSYLASE C"/>
    <property type="match status" value="1"/>
</dbReference>
<evidence type="ECO:0000256" key="1">
    <source>
        <dbReference type="ARBA" id="ARBA00007734"/>
    </source>
</evidence>
<dbReference type="EMBL" id="SSNY01000001">
    <property type="protein sequence ID" value="THF59561.1"/>
    <property type="molecule type" value="Genomic_DNA"/>
</dbReference>
<evidence type="ECO:0000313" key="7">
    <source>
        <dbReference type="Proteomes" id="UP000306441"/>
    </source>
</evidence>
<evidence type="ECO:0000313" key="6">
    <source>
        <dbReference type="EMBL" id="THF59561.1"/>
    </source>
</evidence>
<proteinExistence type="inferred from homology"/>
<feature type="compositionally biased region" description="Basic residues" evidence="3">
    <location>
        <begin position="85"/>
        <end position="105"/>
    </location>
</feature>
<keyword evidence="4" id="KW-0732">Signal</keyword>
<feature type="signal peptide" evidence="4">
    <location>
        <begin position="1"/>
        <end position="26"/>
    </location>
</feature>
<dbReference type="Gene3D" id="1.10.530.10">
    <property type="match status" value="1"/>
</dbReference>
<dbReference type="RefSeq" id="WP_136352855.1">
    <property type="nucleotide sequence ID" value="NZ_SSNY01000001.1"/>
</dbReference>
<evidence type="ECO:0000256" key="4">
    <source>
        <dbReference type="SAM" id="SignalP"/>
    </source>
</evidence>
<accession>A0ABY2QB91</accession>
<feature type="chain" id="PRO_5047232675" evidence="4">
    <location>
        <begin position="27"/>
        <end position="255"/>
    </location>
</feature>
<dbReference type="PANTHER" id="PTHR37423">
    <property type="entry name" value="SOLUBLE LYTIC MUREIN TRANSGLYCOSYLASE-RELATED"/>
    <property type="match status" value="1"/>
</dbReference>
<sequence>MKTPTLLATAFAVALTSFAISTDAGAAKSLTAGRNATAAATVAKPARKSAAAAKAAKSEEPCPYLFGCPAKAKAAAGAKTSKSAHVAKKATKSRSVKKKKGRHTAAARASAVDPVRTGSIAPSTSTGAGPYGAIIARYAASYGVPVSLAKAVISIESNYRPHTTGSAGEVGLMQIKPATARMLGYTGSVKGLYDPETNIRFGMKYLAMARDLGGGTTCGTILKYNAGHAATRMNPVSSAYCRKVKVQMASAGSPA</sequence>
<organism evidence="6 7">
    <name type="scientific">Ollibium composti</name>
    <dbReference type="NCBI Taxonomy" id="2675109"/>
    <lineage>
        <taxon>Bacteria</taxon>
        <taxon>Pseudomonadati</taxon>
        <taxon>Pseudomonadota</taxon>
        <taxon>Alphaproteobacteria</taxon>
        <taxon>Hyphomicrobiales</taxon>
        <taxon>Phyllobacteriaceae</taxon>
        <taxon>Ollibium</taxon>
    </lineage>
</organism>
<comment type="caution">
    <text evidence="6">The sequence shown here is derived from an EMBL/GenBank/DDBJ whole genome shotgun (WGS) entry which is preliminary data.</text>
</comment>
<feature type="region of interest" description="Disordered" evidence="3">
    <location>
        <begin position="79"/>
        <end position="113"/>
    </location>
</feature>
<reference evidence="6 7" key="1">
    <citation type="submission" date="2019-04" db="EMBL/GenBank/DDBJ databases">
        <title>Mesorhizobium composti sp. nov., isolated from compost.</title>
        <authorList>
            <person name="Lin S.-Y."/>
            <person name="Hameed A."/>
            <person name="Hsieh Y.-T."/>
            <person name="Young C.-C."/>
        </authorList>
    </citation>
    <scope>NUCLEOTIDE SEQUENCE [LARGE SCALE GENOMIC DNA]</scope>
    <source>
        <strain evidence="6 7">CC-YTH430</strain>
    </source>
</reference>
<dbReference type="InterPro" id="IPR023346">
    <property type="entry name" value="Lysozyme-like_dom_sf"/>
</dbReference>
<dbReference type="SUPFAM" id="SSF53955">
    <property type="entry name" value="Lysozyme-like"/>
    <property type="match status" value="1"/>
</dbReference>
<comment type="similarity">
    <text evidence="1">Belongs to the transglycosylase Slt family.</text>
</comment>
<dbReference type="Proteomes" id="UP000306441">
    <property type="component" value="Unassembled WGS sequence"/>
</dbReference>
<dbReference type="InterPro" id="IPR008258">
    <property type="entry name" value="Transglycosylase_SLT_dom_1"/>
</dbReference>
<evidence type="ECO:0000256" key="3">
    <source>
        <dbReference type="SAM" id="MobiDB-lite"/>
    </source>
</evidence>
<name>A0ABY2QB91_9HYPH</name>
<feature type="domain" description="Transglycosylase SLT" evidence="5">
    <location>
        <begin position="135"/>
        <end position="232"/>
    </location>
</feature>
<dbReference type="Pfam" id="PF01464">
    <property type="entry name" value="SLT"/>
    <property type="match status" value="1"/>
</dbReference>
<evidence type="ECO:0000256" key="2">
    <source>
        <dbReference type="ARBA" id="ARBA00009387"/>
    </source>
</evidence>
<protein>
    <submittedName>
        <fullName evidence="6">Lytic transglycosylase domain-containing protein</fullName>
    </submittedName>
</protein>
<comment type="similarity">
    <text evidence="2">Belongs to the virb1 family.</text>
</comment>
<gene>
    <name evidence="6" type="ORF">E6C48_00405</name>
</gene>
<keyword evidence="7" id="KW-1185">Reference proteome</keyword>
<evidence type="ECO:0000259" key="5">
    <source>
        <dbReference type="Pfam" id="PF01464"/>
    </source>
</evidence>